<reference evidence="3" key="1">
    <citation type="submission" date="2023-07" db="EMBL/GenBank/DDBJ databases">
        <authorList>
            <consortium name="AG Swart"/>
            <person name="Singh M."/>
            <person name="Singh A."/>
            <person name="Seah K."/>
            <person name="Emmerich C."/>
        </authorList>
    </citation>
    <scope>NUCLEOTIDE SEQUENCE</scope>
    <source>
        <strain evidence="3">DP1</strain>
    </source>
</reference>
<protein>
    <submittedName>
        <fullName evidence="3">Uncharacterized protein</fullName>
    </submittedName>
</protein>
<keyword evidence="4" id="KW-1185">Reference proteome</keyword>
<comment type="caution">
    <text evidence="3">The sequence shown here is derived from an EMBL/GenBank/DDBJ whole genome shotgun (WGS) entry which is preliminary data.</text>
</comment>
<evidence type="ECO:0000313" key="4">
    <source>
        <dbReference type="Proteomes" id="UP001295684"/>
    </source>
</evidence>
<evidence type="ECO:0000313" key="3">
    <source>
        <dbReference type="EMBL" id="CAI2383200.1"/>
    </source>
</evidence>
<sequence>MHFQRPKRKVKPRKTKCIKGELNQRIREGDIVTWLKTRNCKTKAKEYTMTIEEFNEEKEYLEDALEYEKETVEVNTSFNKHNFRQKIRLRGSVDVQHHERLFSPINRYNKEFIERGRNKRMQILRNMKSIDEDIHLSPCPKMPQINPQPSQQAQSTILALLEEQEDEQIRLPFKTRKSCYLQLFGCYPALGFTKRKKRMKIFQQSLQNRRLERKIKKFKDLVKKEKKEKYQQKGKLGKTKQEPLESPVPPTSADTTRHSLRRSLRASFTDYEESKQRSKRKYYVHFLNTSCDSIPI</sequence>
<organism evidence="3 4">
    <name type="scientific">Euplotes crassus</name>
    <dbReference type="NCBI Taxonomy" id="5936"/>
    <lineage>
        <taxon>Eukaryota</taxon>
        <taxon>Sar</taxon>
        <taxon>Alveolata</taxon>
        <taxon>Ciliophora</taxon>
        <taxon>Intramacronucleata</taxon>
        <taxon>Spirotrichea</taxon>
        <taxon>Hypotrichia</taxon>
        <taxon>Euplotida</taxon>
        <taxon>Euplotidae</taxon>
        <taxon>Moneuplotes</taxon>
    </lineage>
</organism>
<feature type="region of interest" description="Disordered" evidence="2">
    <location>
        <begin position="225"/>
        <end position="261"/>
    </location>
</feature>
<keyword evidence="1" id="KW-0175">Coiled coil</keyword>
<name>A0AAD1Y3A3_EUPCR</name>
<evidence type="ECO:0000256" key="1">
    <source>
        <dbReference type="SAM" id="Coils"/>
    </source>
</evidence>
<evidence type="ECO:0000256" key="2">
    <source>
        <dbReference type="SAM" id="MobiDB-lite"/>
    </source>
</evidence>
<feature type="coiled-coil region" evidence="1">
    <location>
        <begin position="44"/>
        <end position="71"/>
    </location>
</feature>
<dbReference type="Proteomes" id="UP001295684">
    <property type="component" value="Unassembled WGS sequence"/>
</dbReference>
<dbReference type="AlphaFoldDB" id="A0AAD1Y3A3"/>
<accession>A0AAD1Y3A3</accession>
<dbReference type="EMBL" id="CAMPGE010025444">
    <property type="protein sequence ID" value="CAI2383200.1"/>
    <property type="molecule type" value="Genomic_DNA"/>
</dbReference>
<gene>
    <name evidence="3" type="ORF">ECRASSUSDP1_LOCUS24693</name>
</gene>
<proteinExistence type="predicted"/>